<dbReference type="FunFam" id="3.40.50.300:FF:000485">
    <property type="entry name" value="Dephospho-CoA kinase CAB5"/>
    <property type="match status" value="1"/>
</dbReference>
<dbReference type="GO" id="GO:0015937">
    <property type="term" value="P:coenzyme A biosynthetic process"/>
    <property type="evidence" value="ECO:0007669"/>
    <property type="project" value="InterPro"/>
</dbReference>
<dbReference type="InterPro" id="IPR001977">
    <property type="entry name" value="Depp_CoAkinase"/>
</dbReference>
<keyword evidence="9" id="KW-1133">Transmembrane helix</keyword>
<dbReference type="GO" id="GO:0005524">
    <property type="term" value="F:ATP binding"/>
    <property type="evidence" value="ECO:0007669"/>
    <property type="project" value="UniProtKB-KW"/>
</dbReference>
<comment type="pathway">
    <text evidence="5">Cofactor biosynthesis; coenzyme A biosynthesis; CoA from (R)-pantothenate: step 5/5.</text>
</comment>
<comment type="caution">
    <text evidence="10">The sequence shown here is derived from an EMBL/GenBank/DDBJ whole genome shotgun (WGS) entry which is preliminary data.</text>
</comment>
<evidence type="ECO:0000256" key="9">
    <source>
        <dbReference type="SAM" id="Phobius"/>
    </source>
</evidence>
<comment type="similarity">
    <text evidence="1">Belongs to the CoaE family.</text>
</comment>
<dbReference type="Proteomes" id="UP001420932">
    <property type="component" value="Unassembled WGS sequence"/>
</dbReference>
<evidence type="ECO:0000256" key="2">
    <source>
        <dbReference type="ARBA" id="ARBA00022741"/>
    </source>
</evidence>
<dbReference type="InterPro" id="IPR027417">
    <property type="entry name" value="P-loop_NTPase"/>
</dbReference>
<proteinExistence type="inferred from homology"/>
<keyword evidence="11" id="KW-1185">Reference proteome</keyword>
<evidence type="ECO:0000256" key="6">
    <source>
        <dbReference type="ARBA" id="ARBA00066359"/>
    </source>
</evidence>
<dbReference type="EMBL" id="JBBNAF010000013">
    <property type="protein sequence ID" value="KAK9086439.1"/>
    <property type="molecule type" value="Genomic_DNA"/>
</dbReference>
<dbReference type="PROSITE" id="PS51219">
    <property type="entry name" value="DPCK"/>
    <property type="match status" value="1"/>
</dbReference>
<evidence type="ECO:0000313" key="10">
    <source>
        <dbReference type="EMBL" id="KAK9086439.1"/>
    </source>
</evidence>
<sequence>MRIVGLTGGIASGKSTVSNLFKANGVPVVDADLVARDVLRKGTGGWRRVVKAFGEEILQDDGEVDRAKLGLIVFSNPSKRQLLNKLLAPFISSGIFWEVFKLWMKGSKVIVLDVPLLFEAKMDRWTKPIIVVWVDPETQLQRLMKRDGSAEEHARDRINAQMDLDDKKRKADIVINNSGSLEETKDQFRDVLVQVLSPLSWTEFGLTRGGAFAALAFVIVGILACSSIYNNNVTRS</sequence>
<dbReference type="PANTHER" id="PTHR10695">
    <property type="entry name" value="DEPHOSPHO-COA KINASE-RELATED"/>
    <property type="match status" value="1"/>
</dbReference>
<dbReference type="GO" id="GO:0004140">
    <property type="term" value="F:dephospho-CoA kinase activity"/>
    <property type="evidence" value="ECO:0007669"/>
    <property type="project" value="UniProtKB-EC"/>
</dbReference>
<reference evidence="10 11" key="1">
    <citation type="submission" date="2024-01" db="EMBL/GenBank/DDBJ databases">
        <title>Genome assemblies of Stephania.</title>
        <authorList>
            <person name="Yang L."/>
        </authorList>
    </citation>
    <scope>NUCLEOTIDE SEQUENCE [LARGE SCALE GENOMIC DNA]</scope>
    <source>
        <strain evidence="10">YNDBR</strain>
        <tissue evidence="10">Leaf</tissue>
    </source>
</reference>
<dbReference type="Pfam" id="PF01121">
    <property type="entry name" value="CoaE"/>
    <property type="match status" value="1"/>
</dbReference>
<evidence type="ECO:0000256" key="1">
    <source>
        <dbReference type="ARBA" id="ARBA00009018"/>
    </source>
</evidence>
<organism evidence="10 11">
    <name type="scientific">Stephania yunnanensis</name>
    <dbReference type="NCBI Taxonomy" id="152371"/>
    <lineage>
        <taxon>Eukaryota</taxon>
        <taxon>Viridiplantae</taxon>
        <taxon>Streptophyta</taxon>
        <taxon>Embryophyta</taxon>
        <taxon>Tracheophyta</taxon>
        <taxon>Spermatophyta</taxon>
        <taxon>Magnoliopsida</taxon>
        <taxon>Ranunculales</taxon>
        <taxon>Menispermaceae</taxon>
        <taxon>Menispermoideae</taxon>
        <taxon>Cissampelideae</taxon>
        <taxon>Stephania</taxon>
    </lineage>
</organism>
<dbReference type="PANTHER" id="PTHR10695:SF46">
    <property type="entry name" value="BIFUNCTIONAL COENZYME A SYNTHASE-RELATED"/>
    <property type="match status" value="1"/>
</dbReference>
<keyword evidence="3" id="KW-0067">ATP-binding</keyword>
<dbReference type="CDD" id="cd02022">
    <property type="entry name" value="DPCK"/>
    <property type="match status" value="1"/>
</dbReference>
<evidence type="ECO:0000313" key="11">
    <source>
        <dbReference type="Proteomes" id="UP001420932"/>
    </source>
</evidence>
<dbReference type="SUPFAM" id="SSF52540">
    <property type="entry name" value="P-loop containing nucleoside triphosphate hydrolases"/>
    <property type="match status" value="1"/>
</dbReference>
<evidence type="ECO:0000256" key="3">
    <source>
        <dbReference type="ARBA" id="ARBA00022840"/>
    </source>
</evidence>
<dbReference type="Gene3D" id="3.40.50.300">
    <property type="entry name" value="P-loop containing nucleotide triphosphate hydrolases"/>
    <property type="match status" value="1"/>
</dbReference>
<name>A0AAP0ECI3_9MAGN</name>
<dbReference type="HAMAP" id="MF_00376">
    <property type="entry name" value="Dephospho_CoA_kinase"/>
    <property type="match status" value="1"/>
</dbReference>
<comment type="function">
    <text evidence="4">Catalyzes the phosphorylation of the 3'-hydroxyl group of dephosphocoenzyme A to form coenzyme A.</text>
</comment>
<evidence type="ECO:0000256" key="8">
    <source>
        <dbReference type="ARBA" id="ARBA00076292"/>
    </source>
</evidence>
<evidence type="ECO:0000256" key="7">
    <source>
        <dbReference type="ARBA" id="ARBA00069592"/>
    </source>
</evidence>
<protein>
    <recommendedName>
        <fullName evidence="7">Dephospho-CoA kinase</fullName>
        <ecNumber evidence="6">2.7.1.24</ecNumber>
    </recommendedName>
    <alternativeName>
        <fullName evidence="8">Dephosphocoenzyme A kinase</fullName>
    </alternativeName>
</protein>
<dbReference type="EC" id="2.7.1.24" evidence="6"/>
<feature type="transmembrane region" description="Helical" evidence="9">
    <location>
        <begin position="209"/>
        <end position="229"/>
    </location>
</feature>
<dbReference type="AlphaFoldDB" id="A0AAP0ECI3"/>
<dbReference type="NCBIfam" id="TIGR00152">
    <property type="entry name" value="dephospho-CoA kinase"/>
    <property type="match status" value="1"/>
</dbReference>
<keyword evidence="9" id="KW-0472">Membrane</keyword>
<keyword evidence="2" id="KW-0547">Nucleotide-binding</keyword>
<evidence type="ECO:0000256" key="5">
    <source>
        <dbReference type="ARBA" id="ARBA00060696"/>
    </source>
</evidence>
<keyword evidence="9" id="KW-0812">Transmembrane</keyword>
<evidence type="ECO:0000256" key="4">
    <source>
        <dbReference type="ARBA" id="ARBA00055723"/>
    </source>
</evidence>
<gene>
    <name evidence="10" type="ORF">Syun_028833</name>
</gene>
<accession>A0AAP0ECI3</accession>
<dbReference type="GO" id="GO:0005737">
    <property type="term" value="C:cytoplasm"/>
    <property type="evidence" value="ECO:0007669"/>
    <property type="project" value="UniProtKB-ARBA"/>
</dbReference>